<keyword evidence="5" id="KW-0963">Cytoplasm</keyword>
<comment type="pathway">
    <text evidence="5">Purine metabolism; AMP biosynthesis via salvage pathway; AMP from ADP: step 1/1.</text>
</comment>
<organism evidence="8 9">
    <name type="scientific">Candidatus Roizmanbacteria bacterium RIFCSPHIGHO2_01_FULL_39_24</name>
    <dbReference type="NCBI Taxonomy" id="1802032"/>
    <lineage>
        <taxon>Bacteria</taxon>
        <taxon>Candidatus Roizmaniibacteriota</taxon>
    </lineage>
</organism>
<dbReference type="GO" id="GO:0005737">
    <property type="term" value="C:cytoplasm"/>
    <property type="evidence" value="ECO:0007669"/>
    <property type="project" value="UniProtKB-SubCell"/>
</dbReference>
<evidence type="ECO:0000256" key="2">
    <source>
        <dbReference type="ARBA" id="ARBA00022727"/>
    </source>
</evidence>
<dbReference type="EMBL" id="MFZH01000007">
    <property type="protein sequence ID" value="OGK19693.1"/>
    <property type="molecule type" value="Genomic_DNA"/>
</dbReference>
<reference evidence="8 9" key="1">
    <citation type="journal article" date="2016" name="Nat. Commun.">
        <title>Thousands of microbial genomes shed light on interconnected biogeochemical processes in an aquifer system.</title>
        <authorList>
            <person name="Anantharaman K."/>
            <person name="Brown C.T."/>
            <person name="Hug L.A."/>
            <person name="Sharon I."/>
            <person name="Castelle C.J."/>
            <person name="Probst A.J."/>
            <person name="Thomas B.C."/>
            <person name="Singh A."/>
            <person name="Wilkins M.J."/>
            <person name="Karaoz U."/>
            <person name="Brodie E.L."/>
            <person name="Williams K.H."/>
            <person name="Hubbard S.S."/>
            <person name="Banfield J.F."/>
        </authorList>
    </citation>
    <scope>NUCLEOTIDE SEQUENCE [LARGE SCALE GENOMIC DNA]</scope>
</reference>
<comment type="similarity">
    <text evidence="5 6">Belongs to the adenylate kinase family.</text>
</comment>
<dbReference type="Pfam" id="PF13238">
    <property type="entry name" value="AAA_18"/>
    <property type="match status" value="1"/>
</dbReference>
<comment type="catalytic activity">
    <reaction evidence="5 7">
        <text>AMP + ATP = 2 ADP</text>
        <dbReference type="Rhea" id="RHEA:12973"/>
        <dbReference type="ChEBI" id="CHEBI:30616"/>
        <dbReference type="ChEBI" id="CHEBI:456215"/>
        <dbReference type="ChEBI" id="CHEBI:456216"/>
        <dbReference type="EC" id="2.7.4.3"/>
    </reaction>
</comment>
<dbReference type="HAMAP" id="MF_00235">
    <property type="entry name" value="Adenylate_kinase_Adk"/>
    <property type="match status" value="1"/>
</dbReference>
<dbReference type="CDD" id="cd01428">
    <property type="entry name" value="ADK"/>
    <property type="match status" value="1"/>
</dbReference>
<dbReference type="AlphaFoldDB" id="A0A1F7GL70"/>
<evidence type="ECO:0000256" key="1">
    <source>
        <dbReference type="ARBA" id="ARBA00022679"/>
    </source>
</evidence>
<comment type="subcellular location">
    <subcellularLocation>
        <location evidence="5 7">Cytoplasm</location>
    </subcellularLocation>
</comment>
<dbReference type="PROSITE" id="PS00113">
    <property type="entry name" value="ADENYLATE_KINASE"/>
    <property type="match status" value="1"/>
</dbReference>
<feature type="binding site" evidence="5">
    <location>
        <position position="120"/>
    </location>
    <ligand>
        <name>ATP</name>
        <dbReference type="ChEBI" id="CHEBI:30616"/>
    </ligand>
</feature>
<keyword evidence="1 5" id="KW-0808">Transferase</keyword>
<evidence type="ECO:0000256" key="3">
    <source>
        <dbReference type="ARBA" id="ARBA00022741"/>
    </source>
</evidence>
<feature type="binding site" evidence="5">
    <location>
        <position position="31"/>
    </location>
    <ligand>
        <name>AMP</name>
        <dbReference type="ChEBI" id="CHEBI:456215"/>
    </ligand>
</feature>
<keyword evidence="5 7" id="KW-0067">ATP-binding</keyword>
<gene>
    <name evidence="5" type="primary">adk</name>
    <name evidence="8" type="ORF">A2799_01535</name>
</gene>
<evidence type="ECO:0000256" key="6">
    <source>
        <dbReference type="RuleBase" id="RU003330"/>
    </source>
</evidence>
<evidence type="ECO:0000256" key="4">
    <source>
        <dbReference type="ARBA" id="ARBA00022777"/>
    </source>
</evidence>
<comment type="caution">
    <text evidence="5">Lacks conserved residue(s) required for the propagation of feature annotation.</text>
</comment>
<dbReference type="InterPro" id="IPR027417">
    <property type="entry name" value="P-loop_NTPase"/>
</dbReference>
<keyword evidence="2 5" id="KW-0545">Nucleotide biosynthesis</keyword>
<feature type="binding site" evidence="5">
    <location>
        <begin position="10"/>
        <end position="15"/>
    </location>
    <ligand>
        <name>ATP</name>
        <dbReference type="ChEBI" id="CHEBI:30616"/>
    </ligand>
</feature>
<feature type="binding site" evidence="5">
    <location>
        <begin position="57"/>
        <end position="59"/>
    </location>
    <ligand>
        <name>AMP</name>
        <dbReference type="ChEBI" id="CHEBI:456215"/>
    </ligand>
</feature>
<dbReference type="GO" id="GO:0004017">
    <property type="term" value="F:AMP kinase activity"/>
    <property type="evidence" value="ECO:0007669"/>
    <property type="project" value="UniProtKB-UniRule"/>
</dbReference>
<dbReference type="GO" id="GO:0044209">
    <property type="term" value="P:AMP salvage"/>
    <property type="evidence" value="ECO:0007669"/>
    <property type="project" value="UniProtKB-UniRule"/>
</dbReference>
<comment type="subunit">
    <text evidence="5 7">Monomer.</text>
</comment>
<accession>A0A1F7GL70</accession>
<keyword evidence="3 5" id="KW-0547">Nucleotide-binding</keyword>
<feature type="binding site" evidence="5">
    <location>
        <position position="125"/>
    </location>
    <ligand>
        <name>AMP</name>
        <dbReference type="ChEBI" id="CHEBI:456215"/>
    </ligand>
</feature>
<dbReference type="InterPro" id="IPR000850">
    <property type="entry name" value="Adenylat/UMP-CMP_kin"/>
</dbReference>
<keyword evidence="4 5" id="KW-0418">Kinase</keyword>
<name>A0A1F7GL70_9BACT</name>
<sequence>MKLVLIGIQGAGKSTQGNLLSRQLTIPYLSTGHIFRELAKEKTPIGRYIKETINGGSLIPDDQTEEIVHEYLKRPEYKNGYILDGFPRTVHQVEAFSNHIDKAVYIEVPDQDALWRIAHRDESSRGDETLPSIKKRIELFHKVTHPVINYYEKKGKLVLVDGTQDIEHVNEAILNGLGKELVANHVREWKQKQDIIIALVGLPGAGKTEAVDYFKSKEVPTVHFGQVTKEVNRRGLAHTETITQAVRAEIREKYGMEALAKLNEGAIKRALTEKKIVVLENMHSFEEYVYLKKIFPEVKIVIIGLFANKELRYSRVKNRHDRNKLFGEERDINELVHTNSGPTFGFADYMIINEGTKQDLYSKLETIYREVYFA</sequence>
<dbReference type="Gene3D" id="3.40.50.300">
    <property type="entry name" value="P-loop containing nucleotide triphosphate hydrolases"/>
    <property type="match status" value="2"/>
</dbReference>
<evidence type="ECO:0000313" key="8">
    <source>
        <dbReference type="EMBL" id="OGK19693.1"/>
    </source>
</evidence>
<feature type="binding site" evidence="5">
    <location>
        <begin position="85"/>
        <end position="88"/>
    </location>
    <ligand>
        <name>AMP</name>
        <dbReference type="ChEBI" id="CHEBI:456215"/>
    </ligand>
</feature>
<dbReference type="EC" id="2.7.4.3" evidence="5 7"/>
<dbReference type="PANTHER" id="PTHR23359">
    <property type="entry name" value="NUCLEOTIDE KINASE"/>
    <property type="match status" value="1"/>
</dbReference>
<evidence type="ECO:0000313" key="9">
    <source>
        <dbReference type="Proteomes" id="UP000176850"/>
    </source>
</evidence>
<dbReference type="PRINTS" id="PR00094">
    <property type="entry name" value="ADENYLTKNASE"/>
</dbReference>
<protein>
    <recommendedName>
        <fullName evidence="5 7">Adenylate kinase</fullName>
        <shortName evidence="5">AK</shortName>
        <ecNumber evidence="5 7">2.7.4.3</ecNumber>
    </recommendedName>
    <alternativeName>
        <fullName evidence="5">ATP-AMP transphosphorylase</fullName>
    </alternativeName>
    <alternativeName>
        <fullName evidence="5">ATP:AMP phosphotransferase</fullName>
    </alternativeName>
    <alternativeName>
        <fullName evidence="5">Adenylate monophosphate kinase</fullName>
    </alternativeName>
</protein>
<feature type="binding site" evidence="5">
    <location>
        <position position="136"/>
    </location>
    <ligand>
        <name>AMP</name>
        <dbReference type="ChEBI" id="CHEBI:456215"/>
    </ligand>
</feature>
<dbReference type="SUPFAM" id="SSF52540">
    <property type="entry name" value="P-loop containing nucleoside triphosphate hydrolases"/>
    <property type="match status" value="2"/>
</dbReference>
<proteinExistence type="inferred from homology"/>
<dbReference type="Pfam" id="PF00406">
    <property type="entry name" value="ADK"/>
    <property type="match status" value="1"/>
</dbReference>
<evidence type="ECO:0000256" key="5">
    <source>
        <dbReference type="HAMAP-Rule" id="MF_00235"/>
    </source>
</evidence>
<dbReference type="Proteomes" id="UP000176850">
    <property type="component" value="Unassembled WGS sequence"/>
</dbReference>
<comment type="domain">
    <text evidence="5">Consists of three domains, a large central CORE domain and two small peripheral domains, NMPbind and LID, which undergo movements during catalysis. The LID domain closes over the site of phosphoryl transfer upon ATP binding. Assembling and dissambling the active center during each catalytic cycle provides an effective means to prevent ATP hydrolysis.</text>
</comment>
<dbReference type="UniPathway" id="UPA00588">
    <property type="reaction ID" value="UER00649"/>
</dbReference>
<comment type="function">
    <text evidence="5">Catalyzes the reversible transfer of the terminal phosphate group between ATP and AMP. Plays an important role in cellular energy homeostasis and in adenine nucleotide metabolism.</text>
</comment>
<evidence type="ECO:0000256" key="7">
    <source>
        <dbReference type="RuleBase" id="RU003331"/>
    </source>
</evidence>
<dbReference type="InterPro" id="IPR033690">
    <property type="entry name" value="Adenylat_kinase_CS"/>
</dbReference>
<comment type="caution">
    <text evidence="8">The sequence shown here is derived from an EMBL/GenBank/DDBJ whole genome shotgun (WGS) entry which is preliminary data.</text>
</comment>
<feature type="region of interest" description="NMP" evidence="5">
    <location>
        <begin position="30"/>
        <end position="59"/>
    </location>
</feature>
<feature type="binding site" evidence="5">
    <location>
        <position position="164"/>
    </location>
    <ligand>
        <name>ATP</name>
        <dbReference type="ChEBI" id="CHEBI:30616"/>
    </ligand>
</feature>
<feature type="binding site" evidence="5">
    <location>
        <position position="36"/>
    </location>
    <ligand>
        <name>AMP</name>
        <dbReference type="ChEBI" id="CHEBI:456215"/>
    </ligand>
</feature>
<feature type="binding site" evidence="5">
    <location>
        <position position="92"/>
    </location>
    <ligand>
        <name>AMP</name>
        <dbReference type="ChEBI" id="CHEBI:456215"/>
    </ligand>
</feature>
<dbReference type="GO" id="GO:0005524">
    <property type="term" value="F:ATP binding"/>
    <property type="evidence" value="ECO:0007669"/>
    <property type="project" value="UniProtKB-UniRule"/>
</dbReference>